<feature type="repeat" description="ANK" evidence="3">
    <location>
        <begin position="1435"/>
        <end position="1464"/>
    </location>
</feature>
<dbReference type="PROSITE" id="PS50297">
    <property type="entry name" value="ANK_REP_REGION"/>
    <property type="match status" value="11"/>
</dbReference>
<feature type="repeat" description="ANK" evidence="3">
    <location>
        <begin position="1333"/>
        <end position="1365"/>
    </location>
</feature>
<name>A0AAD7IFW8_9AGAR</name>
<dbReference type="Pfam" id="PF22939">
    <property type="entry name" value="WHD_GPIID"/>
    <property type="match status" value="1"/>
</dbReference>
<feature type="domain" description="GPI inositol-deacylase winged helix" evidence="5">
    <location>
        <begin position="1061"/>
        <end position="1139"/>
    </location>
</feature>
<feature type="compositionally biased region" description="Low complexity" evidence="4">
    <location>
        <begin position="419"/>
        <end position="460"/>
    </location>
</feature>
<evidence type="ECO:0000313" key="7">
    <source>
        <dbReference type="EMBL" id="KAJ7742073.1"/>
    </source>
</evidence>
<evidence type="ECO:0000256" key="4">
    <source>
        <dbReference type="SAM" id="MobiDB-lite"/>
    </source>
</evidence>
<dbReference type="PROSITE" id="PS50088">
    <property type="entry name" value="ANK_REPEAT"/>
    <property type="match status" value="11"/>
</dbReference>
<evidence type="ECO:0000313" key="8">
    <source>
        <dbReference type="Proteomes" id="UP001215598"/>
    </source>
</evidence>
<proteinExistence type="predicted"/>
<dbReference type="EMBL" id="JARKIB010000096">
    <property type="protein sequence ID" value="KAJ7742073.1"/>
    <property type="molecule type" value="Genomic_DNA"/>
</dbReference>
<dbReference type="Gene3D" id="3.40.50.300">
    <property type="entry name" value="P-loop containing nucleotide triphosphate hydrolases"/>
    <property type="match status" value="1"/>
</dbReference>
<dbReference type="Pfam" id="PF12796">
    <property type="entry name" value="Ank_2"/>
    <property type="match status" value="4"/>
</dbReference>
<sequence length="1627" mass="172595">MPLSRAVWRPPLPTQSYTGAGGPGGHNYCAAFVFVCIRLPATRVLRPAATIRTALAAAPAFPSTSTTTLHLFFHLHNRRRRGTPPSHGHTPGSLPPPSRAALVVGTCQMICYLGFAPTSTSFSIPSSTGSSSNSSTSTNGGAASGGAGEKESASGSGIGGSGISGREAGGRSNALRPATHDVRDVRELYAEVVGDDAGQPGSGGGSPTALSSHLCVVYGLELGLESVLLLFARAGDNGGGRDIFFPPAVRSASALAVACASPNLSSSSRCASVTSPRRPAWLQVPRAEVQVVSITTRSNTYTNATWATVSVIPLAQCNSMERECLVGCDYSLLVSQKTYEDWGRLLKGLVCVHAGCGETHAPPRRLTPPAPPVRRKRANENGGNAGGGGKGAEAADEPPGADTRDPALLVCDVDAAGSGHAHTSSTSTSSHNANANANANSNSNTPSYPSTTTSSASYSSFKRGTAGIPKRQRIPTQRGPALALIAAFAGAALHGVPQSGRRDWGWDAVGAVWAISLSSGAVNGGVNGGSAGGGLSARGGGRRSGSRGIRMRVRPVSYAGPSSSSTSTSTSSSLLMFNPTSMFTPYAVRDRERERERERRRGRSIYGVWRDGDDPVTAVEARSTPAQQSYEYVPPPPSTVVQPRYAAQIAAVSASSNNSGSQPQQHGHQQTTHLSTSVSSSSPYAHAYQHQQHALDHELARVTVRAPARGDAGAAAFVVGTRDQSQYPAHMLTARWDYANAGDGGVVQQPQEAAADKVVDKDEDHQKIINWLSPINFFLRHAAITEMREKGTGEWLLKHPLFEKWESGLGNTLWCHGIPGAGKTVLASMVVNYLSTQSQGNNTGVACIYLSHKEVDDQTPSRLLAGLWRQLVLDQDIGFIAEKLYKQHRGKGTAPSLEEVVNVLNSSLERFSRVFIIVDAMDECPEFQREILLQQLAAMAKNVNLMITSRPNISTDSSAFPNLETLDIQAVQGDIQTFIHAQIKSSPHLSRHTRKKPALREEILTKVIDTADGMFLLAKLYMQFLSTKNTIGDVREALKEAPKDLYDTYHLAMQQIEVQNEDNRKTARSTLIWVANAKRLLTVSELTTALAIRPGARCLDEDYLLDIETVLAICAGLVIVDKESSVVRLVHYTTQQYLDSIQAVLFPDAQTEITCTLLTFLAFDGYPDPSWDLEDLPPLAEYSQHCLAHAAGQPEVQLREILLKFLDWAFQWVNRINQEYHSWKWHSKPWNYSDQPLKPSALWIAAAANLVETTRFLLKGAPLLQHSRDSGIIVASYYGHKEIVSLLLERGADVNAAGVEYESALQAAIAKGHTEIVDILLKKGADVNTAGGYYGSALQAATHRGHTEIVDILLENGAHVNAAGGIYGSALQAAAAEGHPEIVNILLENGADVNAVGGLYGSAFQAATFEGHTEIVDILLEKGADVNAARGYFGSALQAAAAEGHPEIVDILLEKGADVNAAGAEDGGALQAAAPEGHTEIVGILLEKGADVNAAQGHYGSVLQAAAAEGHTEIVEILLKKGVDINAAGEPYGSGLQAAAYGGHMEIVNILLEKGADINAAGGEYGSALQAAATWGHTEIVDILLKKGADVNAGGGEYGSALHAAAALGHTKIVDMLLERGAQWVSD</sequence>
<feature type="repeat" description="ANK" evidence="3">
    <location>
        <begin position="1267"/>
        <end position="1299"/>
    </location>
</feature>
<feature type="region of interest" description="Disordered" evidence="4">
    <location>
        <begin position="123"/>
        <end position="181"/>
    </location>
</feature>
<dbReference type="SUPFAM" id="SSF52540">
    <property type="entry name" value="P-loop containing nucleoside triphosphate hydrolases"/>
    <property type="match status" value="1"/>
</dbReference>
<evidence type="ECO:0000259" key="6">
    <source>
        <dbReference type="Pfam" id="PF24883"/>
    </source>
</evidence>
<dbReference type="InterPro" id="IPR027417">
    <property type="entry name" value="P-loop_NTPase"/>
</dbReference>
<feature type="region of interest" description="Disordered" evidence="4">
    <location>
        <begin position="360"/>
        <end position="405"/>
    </location>
</feature>
<protein>
    <recommendedName>
        <fullName evidence="9">NACHT domain-containing protein</fullName>
    </recommendedName>
</protein>
<dbReference type="PANTHER" id="PTHR24193">
    <property type="entry name" value="ANKYRIN REPEAT PROTEIN"/>
    <property type="match status" value="1"/>
</dbReference>
<feature type="repeat" description="ANK" evidence="3">
    <location>
        <begin position="1300"/>
        <end position="1332"/>
    </location>
</feature>
<feature type="repeat" description="ANK" evidence="3">
    <location>
        <begin position="1369"/>
        <end position="1398"/>
    </location>
</feature>
<dbReference type="Gene3D" id="1.25.40.20">
    <property type="entry name" value="Ankyrin repeat-containing domain"/>
    <property type="match status" value="2"/>
</dbReference>
<organism evidence="7 8">
    <name type="scientific">Mycena metata</name>
    <dbReference type="NCBI Taxonomy" id="1033252"/>
    <lineage>
        <taxon>Eukaryota</taxon>
        <taxon>Fungi</taxon>
        <taxon>Dikarya</taxon>
        <taxon>Basidiomycota</taxon>
        <taxon>Agaricomycotina</taxon>
        <taxon>Agaricomycetes</taxon>
        <taxon>Agaricomycetidae</taxon>
        <taxon>Agaricales</taxon>
        <taxon>Marasmiineae</taxon>
        <taxon>Mycenaceae</taxon>
        <taxon>Mycena</taxon>
    </lineage>
</organism>
<dbReference type="PANTHER" id="PTHR24193:SF121">
    <property type="entry name" value="ADA2A-CONTAINING COMPLEX COMPONENT 3, ISOFORM D"/>
    <property type="match status" value="1"/>
</dbReference>
<evidence type="ECO:0000259" key="5">
    <source>
        <dbReference type="Pfam" id="PF22939"/>
    </source>
</evidence>
<dbReference type="Gene3D" id="1.10.472.10">
    <property type="entry name" value="Cyclin-like"/>
    <property type="match status" value="1"/>
</dbReference>
<feature type="region of interest" description="Disordered" evidence="4">
    <location>
        <begin position="419"/>
        <end position="474"/>
    </location>
</feature>
<keyword evidence="8" id="KW-1185">Reference proteome</keyword>
<dbReference type="GO" id="GO:0005634">
    <property type="term" value="C:nucleus"/>
    <property type="evidence" value="ECO:0007669"/>
    <property type="project" value="TreeGrafter"/>
</dbReference>
<dbReference type="InterPro" id="IPR056884">
    <property type="entry name" value="NPHP3-like_N"/>
</dbReference>
<feature type="compositionally biased region" description="Basic residues" evidence="4">
    <location>
        <begin position="540"/>
        <end position="553"/>
    </location>
</feature>
<feature type="repeat" description="ANK" evidence="3">
    <location>
        <begin position="1564"/>
        <end position="1596"/>
    </location>
</feature>
<dbReference type="SUPFAM" id="SSF48403">
    <property type="entry name" value="Ankyrin repeat"/>
    <property type="match status" value="1"/>
</dbReference>
<evidence type="ECO:0000256" key="2">
    <source>
        <dbReference type="ARBA" id="ARBA00023043"/>
    </source>
</evidence>
<keyword evidence="2 3" id="KW-0040">ANK repeat</keyword>
<dbReference type="GO" id="GO:0045944">
    <property type="term" value="P:positive regulation of transcription by RNA polymerase II"/>
    <property type="evidence" value="ECO:0007669"/>
    <property type="project" value="TreeGrafter"/>
</dbReference>
<dbReference type="SMART" id="SM00248">
    <property type="entry name" value="ANK"/>
    <property type="match status" value="12"/>
</dbReference>
<feature type="compositionally biased region" description="Low complexity" evidence="4">
    <location>
        <begin position="651"/>
        <end position="682"/>
    </location>
</feature>
<feature type="repeat" description="ANK" evidence="3">
    <location>
        <begin position="1534"/>
        <end position="1563"/>
    </location>
</feature>
<feature type="domain" description="Nephrocystin 3-like N-terminal" evidence="6">
    <location>
        <begin position="791"/>
        <end position="950"/>
    </location>
</feature>
<feature type="repeat" description="ANK" evidence="3">
    <location>
        <begin position="1402"/>
        <end position="1431"/>
    </location>
</feature>
<dbReference type="InterPro" id="IPR054471">
    <property type="entry name" value="GPIID_WHD"/>
</dbReference>
<feature type="region of interest" description="Disordered" evidence="4">
    <location>
        <begin position="529"/>
        <end position="574"/>
    </location>
</feature>
<reference evidence="7" key="1">
    <citation type="submission" date="2023-03" db="EMBL/GenBank/DDBJ databases">
        <title>Massive genome expansion in bonnet fungi (Mycena s.s.) driven by repeated elements and novel gene families across ecological guilds.</title>
        <authorList>
            <consortium name="Lawrence Berkeley National Laboratory"/>
            <person name="Harder C.B."/>
            <person name="Miyauchi S."/>
            <person name="Viragh M."/>
            <person name="Kuo A."/>
            <person name="Thoen E."/>
            <person name="Andreopoulos B."/>
            <person name="Lu D."/>
            <person name="Skrede I."/>
            <person name="Drula E."/>
            <person name="Henrissat B."/>
            <person name="Morin E."/>
            <person name="Kohler A."/>
            <person name="Barry K."/>
            <person name="LaButti K."/>
            <person name="Morin E."/>
            <person name="Salamov A."/>
            <person name="Lipzen A."/>
            <person name="Mereny Z."/>
            <person name="Hegedus B."/>
            <person name="Baldrian P."/>
            <person name="Stursova M."/>
            <person name="Weitz H."/>
            <person name="Taylor A."/>
            <person name="Grigoriev I.V."/>
            <person name="Nagy L.G."/>
            <person name="Martin F."/>
            <person name="Kauserud H."/>
        </authorList>
    </citation>
    <scope>NUCLEOTIDE SEQUENCE</scope>
    <source>
        <strain evidence="7">CBHHK182m</strain>
    </source>
</reference>
<dbReference type="Pfam" id="PF24883">
    <property type="entry name" value="NPHP3_N"/>
    <property type="match status" value="1"/>
</dbReference>
<evidence type="ECO:0008006" key="9">
    <source>
        <dbReference type="Google" id="ProtNLM"/>
    </source>
</evidence>
<dbReference type="GO" id="GO:0000976">
    <property type="term" value="F:transcription cis-regulatory region binding"/>
    <property type="evidence" value="ECO:0007669"/>
    <property type="project" value="TreeGrafter"/>
</dbReference>
<feature type="repeat" description="ANK" evidence="3">
    <location>
        <begin position="1465"/>
        <end position="1497"/>
    </location>
</feature>
<dbReference type="Proteomes" id="UP001215598">
    <property type="component" value="Unassembled WGS sequence"/>
</dbReference>
<evidence type="ECO:0000256" key="3">
    <source>
        <dbReference type="PROSITE-ProRule" id="PRU00023"/>
    </source>
</evidence>
<dbReference type="InterPro" id="IPR002110">
    <property type="entry name" value="Ankyrin_rpt"/>
</dbReference>
<feature type="compositionally biased region" description="Low complexity" evidence="4">
    <location>
        <begin position="562"/>
        <end position="573"/>
    </location>
</feature>
<feature type="repeat" description="ANK" evidence="3">
    <location>
        <begin position="1498"/>
        <end position="1530"/>
    </location>
</feature>
<dbReference type="InterPro" id="IPR036770">
    <property type="entry name" value="Ankyrin_rpt-contain_sf"/>
</dbReference>
<feature type="repeat" description="ANK" evidence="3">
    <location>
        <begin position="1597"/>
        <end position="1623"/>
    </location>
</feature>
<accession>A0AAD7IFW8</accession>
<gene>
    <name evidence="7" type="ORF">B0H16DRAFT_1728330</name>
</gene>
<keyword evidence="1" id="KW-0677">Repeat</keyword>
<dbReference type="Pfam" id="PF00023">
    <property type="entry name" value="Ank"/>
    <property type="match status" value="1"/>
</dbReference>
<feature type="compositionally biased region" description="Gly residues" evidence="4">
    <location>
        <begin position="529"/>
        <end position="539"/>
    </location>
</feature>
<evidence type="ECO:0000256" key="1">
    <source>
        <dbReference type="ARBA" id="ARBA00022737"/>
    </source>
</evidence>
<feature type="region of interest" description="Disordered" evidence="4">
    <location>
        <begin position="651"/>
        <end position="693"/>
    </location>
</feature>
<comment type="caution">
    <text evidence="7">The sequence shown here is derived from an EMBL/GenBank/DDBJ whole genome shotgun (WGS) entry which is preliminary data.</text>
</comment>
<dbReference type="InterPro" id="IPR050663">
    <property type="entry name" value="Ankyrin-SOCS_Box"/>
</dbReference>
<feature type="compositionally biased region" description="Low complexity" evidence="4">
    <location>
        <begin position="123"/>
        <end position="141"/>
    </location>
</feature>